<gene>
    <name evidence="3" type="ORF">ACH46_03305</name>
</gene>
<keyword evidence="3" id="KW-0378">Hydrolase</keyword>
<evidence type="ECO:0000313" key="4">
    <source>
        <dbReference type="Proteomes" id="UP000063789"/>
    </source>
</evidence>
<dbReference type="KEGG" id="goq:ACH46_03305"/>
<dbReference type="InterPro" id="IPR050228">
    <property type="entry name" value="Carboxylesterase_BioH"/>
</dbReference>
<dbReference type="InterPro" id="IPR000073">
    <property type="entry name" value="AB_hydrolase_1"/>
</dbReference>
<reference evidence="4" key="1">
    <citation type="submission" date="2015-06" db="EMBL/GenBank/DDBJ databases">
        <title>Complete genome sequence and metabolic analysis of phthalate degradation pathway in Gordonia sp. QH-11.</title>
        <authorList>
            <person name="Jin D."/>
            <person name="Kong X."/>
            <person name="Bai Z."/>
        </authorList>
    </citation>
    <scope>NUCLEOTIDE SEQUENCE [LARGE SCALE GENOMIC DNA]</scope>
    <source>
        <strain evidence="4">QH-11</strain>
    </source>
</reference>
<feature type="compositionally biased region" description="Polar residues" evidence="1">
    <location>
        <begin position="1"/>
        <end position="16"/>
    </location>
</feature>
<dbReference type="OrthoDB" id="63519at2"/>
<dbReference type="GO" id="GO:0016787">
    <property type="term" value="F:hydrolase activity"/>
    <property type="evidence" value="ECO:0007669"/>
    <property type="project" value="UniProtKB-KW"/>
</dbReference>
<dbReference type="STRING" id="1136941.ACH46_03305"/>
<accession>A0A0N9N9P1</accession>
<dbReference type="PATRIC" id="fig|1136941.3.peg.668"/>
<dbReference type="InterPro" id="IPR029058">
    <property type="entry name" value="AB_hydrolase_fold"/>
</dbReference>
<dbReference type="Gene3D" id="3.40.50.1820">
    <property type="entry name" value="alpha/beta hydrolase"/>
    <property type="match status" value="1"/>
</dbReference>
<sequence>MAPSTSQPFSVSSGSLTLRGDHWPGTGDARDVTPALLLHGGGQTRHSWDRTAAALAARGRDVYTLDLRGHGDSQWAPDGDYGMDAFVADLRTVLTDRARRPVIIGASLGGITGLCTLGEDPDLAAALVMVDVVVNVEQKGIDRIKAFMTDHIDGFANLDEVADAVAAYNPERKRPKNLEGLKKNVRLHDDGRWYWHWDPAFITSGQGDEPRRHTDPARLAAAARNVTAPTLVVRGGKSDVVSDAGIENMRELVPHAEIADVSDAGHMVAGDDNEVFAAAIVEFLDRHGL</sequence>
<evidence type="ECO:0000259" key="2">
    <source>
        <dbReference type="Pfam" id="PF00561"/>
    </source>
</evidence>
<protein>
    <submittedName>
        <fullName evidence="3">Alpha/beta hydrolase</fullName>
    </submittedName>
</protein>
<dbReference type="SUPFAM" id="SSF53474">
    <property type="entry name" value="alpha/beta-Hydrolases"/>
    <property type="match status" value="1"/>
</dbReference>
<proteinExistence type="predicted"/>
<dbReference type="PANTHER" id="PTHR43194">
    <property type="entry name" value="HYDROLASE ALPHA/BETA FOLD FAMILY"/>
    <property type="match status" value="1"/>
</dbReference>
<dbReference type="EMBL" id="CP011853">
    <property type="protein sequence ID" value="ALG83712.1"/>
    <property type="molecule type" value="Genomic_DNA"/>
</dbReference>
<feature type="domain" description="AB hydrolase-1" evidence="2">
    <location>
        <begin position="36"/>
        <end position="268"/>
    </location>
</feature>
<dbReference type="Proteomes" id="UP000063789">
    <property type="component" value="Chromosome"/>
</dbReference>
<dbReference type="Pfam" id="PF00561">
    <property type="entry name" value="Abhydrolase_1"/>
    <property type="match status" value="1"/>
</dbReference>
<dbReference type="PANTHER" id="PTHR43194:SF2">
    <property type="entry name" value="PEROXISOMAL MEMBRANE PROTEIN LPX1"/>
    <property type="match status" value="1"/>
</dbReference>
<feature type="region of interest" description="Disordered" evidence="1">
    <location>
        <begin position="1"/>
        <end position="25"/>
    </location>
</feature>
<name>A0A0N9N9P1_9ACTN</name>
<reference evidence="3 4" key="2">
    <citation type="journal article" date="2017" name="Int. J. Syst. Evol. Microbiol.">
        <title>Gordonia phthalatica sp. nov., a di-n-butyl phthalate-degrading bacterium isolated from activated sludge.</title>
        <authorList>
            <person name="Jin D."/>
            <person name="Kong X."/>
            <person name="Jia M."/>
            <person name="Yu X."/>
            <person name="Wang X."/>
            <person name="Zhuang X."/>
            <person name="Deng Y."/>
            <person name="Bai Z."/>
        </authorList>
    </citation>
    <scope>NUCLEOTIDE SEQUENCE [LARGE SCALE GENOMIC DNA]</scope>
    <source>
        <strain evidence="3 4">QH-11</strain>
    </source>
</reference>
<evidence type="ECO:0000313" key="3">
    <source>
        <dbReference type="EMBL" id="ALG83712.1"/>
    </source>
</evidence>
<keyword evidence="4" id="KW-1185">Reference proteome</keyword>
<evidence type="ECO:0000256" key="1">
    <source>
        <dbReference type="SAM" id="MobiDB-lite"/>
    </source>
</evidence>
<organism evidence="3 4">
    <name type="scientific">Gordonia phthalatica</name>
    <dbReference type="NCBI Taxonomy" id="1136941"/>
    <lineage>
        <taxon>Bacteria</taxon>
        <taxon>Bacillati</taxon>
        <taxon>Actinomycetota</taxon>
        <taxon>Actinomycetes</taxon>
        <taxon>Mycobacteriales</taxon>
        <taxon>Gordoniaceae</taxon>
        <taxon>Gordonia</taxon>
    </lineage>
</organism>
<dbReference type="AlphaFoldDB" id="A0A0N9N9P1"/>
<dbReference type="RefSeq" id="WP_062391666.1">
    <property type="nucleotide sequence ID" value="NZ_CP011853.1"/>
</dbReference>